<dbReference type="InterPro" id="IPR001902">
    <property type="entry name" value="SLC26A/SulP_fam"/>
</dbReference>
<dbReference type="Gene3D" id="3.30.750.24">
    <property type="entry name" value="STAS domain"/>
    <property type="match status" value="1"/>
</dbReference>
<dbReference type="WBParaSite" id="Hba_12149">
    <property type="protein sequence ID" value="Hba_12149"/>
    <property type="gene ID" value="Hba_12149"/>
</dbReference>
<proteinExistence type="predicted"/>
<dbReference type="GO" id="GO:0055085">
    <property type="term" value="P:transmembrane transport"/>
    <property type="evidence" value="ECO:0007669"/>
    <property type="project" value="InterPro"/>
</dbReference>
<feature type="domain" description="STAS" evidence="1">
    <location>
        <begin position="9"/>
        <end position="167"/>
    </location>
</feature>
<evidence type="ECO:0000313" key="3">
    <source>
        <dbReference type="WBParaSite" id="Hba_12149"/>
    </source>
</evidence>
<dbReference type="InterPro" id="IPR002645">
    <property type="entry name" value="STAS_dom"/>
</dbReference>
<dbReference type="Pfam" id="PF01740">
    <property type="entry name" value="STAS"/>
    <property type="match status" value="1"/>
</dbReference>
<keyword evidence="2" id="KW-1185">Reference proteome</keyword>
<dbReference type="PROSITE" id="PS50801">
    <property type="entry name" value="STAS"/>
    <property type="match status" value="1"/>
</dbReference>
<sequence>MFGRHYITQGICMFRFDSPLLFTNVERFKRTVNKAYRRWERSHEFYVLGKERSQLLLDPSLLTDNEKTVSINSSGESLKTNISFAFSSENDILSRHFIIDCSGFTFVDYMGVSTLKEVYSEMRNRGILVYFAAAKAPVRDLFESSGFYSFVAKENFYPTIRDAVAIARRRQLALVIFNYSTGKDSTTLSILLNMIDYQKSLAHIQCID</sequence>
<dbReference type="CDD" id="cd07042">
    <property type="entry name" value="STAS_SulP_like_sulfate_transporter"/>
    <property type="match status" value="1"/>
</dbReference>
<dbReference type="AlphaFoldDB" id="A0A1I7X3V7"/>
<dbReference type="PANTHER" id="PTHR11814">
    <property type="entry name" value="SULFATE TRANSPORTER"/>
    <property type="match status" value="1"/>
</dbReference>
<accession>A0A1I7X3V7</accession>
<protein>
    <submittedName>
        <fullName evidence="3">STAS domain-containing protein</fullName>
    </submittedName>
</protein>
<organism evidence="2 3">
    <name type="scientific">Heterorhabditis bacteriophora</name>
    <name type="common">Entomopathogenic nematode worm</name>
    <dbReference type="NCBI Taxonomy" id="37862"/>
    <lineage>
        <taxon>Eukaryota</taxon>
        <taxon>Metazoa</taxon>
        <taxon>Ecdysozoa</taxon>
        <taxon>Nematoda</taxon>
        <taxon>Chromadorea</taxon>
        <taxon>Rhabditida</taxon>
        <taxon>Rhabditina</taxon>
        <taxon>Rhabditomorpha</taxon>
        <taxon>Strongyloidea</taxon>
        <taxon>Heterorhabditidae</taxon>
        <taxon>Heterorhabditis</taxon>
    </lineage>
</organism>
<dbReference type="InterPro" id="IPR036513">
    <property type="entry name" value="STAS_dom_sf"/>
</dbReference>
<evidence type="ECO:0000259" key="1">
    <source>
        <dbReference type="PROSITE" id="PS50801"/>
    </source>
</evidence>
<dbReference type="Proteomes" id="UP000095283">
    <property type="component" value="Unplaced"/>
</dbReference>
<evidence type="ECO:0000313" key="2">
    <source>
        <dbReference type="Proteomes" id="UP000095283"/>
    </source>
</evidence>
<name>A0A1I7X3V7_HETBA</name>
<dbReference type="GO" id="GO:0016020">
    <property type="term" value="C:membrane"/>
    <property type="evidence" value="ECO:0007669"/>
    <property type="project" value="InterPro"/>
</dbReference>
<dbReference type="SUPFAM" id="SSF52091">
    <property type="entry name" value="SpoIIaa-like"/>
    <property type="match status" value="1"/>
</dbReference>
<reference evidence="3" key="1">
    <citation type="submission" date="2016-11" db="UniProtKB">
        <authorList>
            <consortium name="WormBaseParasite"/>
        </authorList>
    </citation>
    <scope>IDENTIFICATION</scope>
</reference>